<dbReference type="Proteomes" id="UP000238937">
    <property type="component" value="Unassembled WGS sequence"/>
</dbReference>
<reference evidence="2 3" key="1">
    <citation type="submission" date="2018-03" db="EMBL/GenBank/DDBJ databases">
        <title>The ancient ancestry and fast evolution of plastids.</title>
        <authorList>
            <person name="Moore K.R."/>
            <person name="Magnabosco C."/>
            <person name="Momper L."/>
            <person name="Gold D.A."/>
            <person name="Bosak T."/>
            <person name="Fournier G.P."/>
        </authorList>
    </citation>
    <scope>NUCLEOTIDE SEQUENCE [LARGE SCALE GENOMIC DNA]</scope>
    <source>
        <strain evidence="2 3">CCALA 037</strain>
    </source>
</reference>
<feature type="chain" id="PRO_5015474255" evidence="1">
    <location>
        <begin position="27"/>
        <end position="199"/>
    </location>
</feature>
<sequence>MNLGKFLTRVSLAFVITIATHAPLHANQLGPEVVLKAVYLGLRQVDTTRSNPKVRWNVPNGVSSPCGRIGGSLYCTRNNTIYITQQHIQMAYKYGDAALAYILAHEYAHAAQTVGGFRPSNITAIELQADCMAGYYMGAMPNVTFDRQDIEEIAEIAYQVGDYEFNNRQHHGTPEQRAKAVLLGFQASQKNGIAACRVR</sequence>
<keyword evidence="1" id="KW-0732">Signal</keyword>
<comment type="caution">
    <text evidence="2">The sequence shown here is derived from an EMBL/GenBank/DDBJ whole genome shotgun (WGS) entry which is preliminary data.</text>
</comment>
<dbReference type="GO" id="GO:0008237">
    <property type="term" value="F:metallopeptidase activity"/>
    <property type="evidence" value="ECO:0007669"/>
    <property type="project" value="UniProtKB-KW"/>
</dbReference>
<name>A0A2T1GFS0_9CYAN</name>
<keyword evidence="2" id="KW-0378">Hydrolase</keyword>
<dbReference type="OrthoDB" id="9774900at2"/>
<feature type="signal peptide" evidence="1">
    <location>
        <begin position="1"/>
        <end position="26"/>
    </location>
</feature>
<accession>A0A2T1GFS0</accession>
<dbReference type="AlphaFoldDB" id="A0A2T1GFS0"/>
<gene>
    <name evidence="2" type="ORF">C7B77_12090</name>
</gene>
<dbReference type="EMBL" id="PVWO01000129">
    <property type="protein sequence ID" value="PSB56388.1"/>
    <property type="molecule type" value="Genomic_DNA"/>
</dbReference>
<evidence type="ECO:0000256" key="1">
    <source>
        <dbReference type="SAM" id="SignalP"/>
    </source>
</evidence>
<organism evidence="2 3">
    <name type="scientific">Chamaesiphon polymorphus CCALA 037</name>
    <dbReference type="NCBI Taxonomy" id="2107692"/>
    <lineage>
        <taxon>Bacteria</taxon>
        <taxon>Bacillati</taxon>
        <taxon>Cyanobacteriota</taxon>
        <taxon>Cyanophyceae</taxon>
        <taxon>Gomontiellales</taxon>
        <taxon>Chamaesiphonaceae</taxon>
        <taxon>Chamaesiphon</taxon>
    </lineage>
</organism>
<evidence type="ECO:0000313" key="3">
    <source>
        <dbReference type="Proteomes" id="UP000238937"/>
    </source>
</evidence>
<dbReference type="Pfam" id="PF04228">
    <property type="entry name" value="Zn_peptidase"/>
    <property type="match status" value="1"/>
</dbReference>
<keyword evidence="3" id="KW-1185">Reference proteome</keyword>
<keyword evidence="2" id="KW-0482">Metalloprotease</keyword>
<dbReference type="RefSeq" id="WP_106304689.1">
    <property type="nucleotide sequence ID" value="NZ_PVWO01000129.1"/>
</dbReference>
<proteinExistence type="predicted"/>
<dbReference type="GO" id="GO:0006508">
    <property type="term" value="P:proteolysis"/>
    <property type="evidence" value="ECO:0007669"/>
    <property type="project" value="UniProtKB-KW"/>
</dbReference>
<dbReference type="InterPro" id="IPR007343">
    <property type="entry name" value="Uncharacterised_pept_Zn_put"/>
</dbReference>
<keyword evidence="2" id="KW-0645">Protease</keyword>
<evidence type="ECO:0000313" key="2">
    <source>
        <dbReference type="EMBL" id="PSB56388.1"/>
    </source>
</evidence>
<protein>
    <submittedName>
        <fullName evidence="2">Metalloprotease</fullName>
    </submittedName>
</protein>